<dbReference type="Gene3D" id="2.60.40.1180">
    <property type="entry name" value="Golgi alpha-mannosidase II"/>
    <property type="match status" value="1"/>
</dbReference>
<feature type="domain" description="Glycoside hydrolase family 42 N-terminal" evidence="10">
    <location>
        <begin position="15"/>
        <end position="386"/>
    </location>
</feature>
<feature type="binding site" evidence="9">
    <location>
        <position position="159"/>
    </location>
    <ligand>
        <name>Zn(2+)</name>
        <dbReference type="ChEBI" id="CHEBI:29105"/>
    </ligand>
</feature>
<dbReference type="Proteomes" id="UP000217265">
    <property type="component" value="Chromosome"/>
</dbReference>
<dbReference type="InterPro" id="IPR013780">
    <property type="entry name" value="Glyco_hydro_b"/>
</dbReference>
<comment type="catalytic activity">
    <reaction evidence="1 6">
        <text>Hydrolysis of terminal non-reducing beta-D-galactose residues in beta-D-galactosides.</text>
        <dbReference type="EC" id="3.2.1.23"/>
    </reaction>
</comment>
<accession>A0A290Q755</accession>
<evidence type="ECO:0000256" key="1">
    <source>
        <dbReference type="ARBA" id="ARBA00001412"/>
    </source>
</evidence>
<dbReference type="AlphaFoldDB" id="A0A290Q755"/>
<dbReference type="SUPFAM" id="SSF52317">
    <property type="entry name" value="Class I glutamine amidotransferase-like"/>
    <property type="match status" value="1"/>
</dbReference>
<dbReference type="Pfam" id="PF02449">
    <property type="entry name" value="Glyco_hydro_42"/>
    <property type="match status" value="1"/>
</dbReference>
<evidence type="ECO:0000256" key="8">
    <source>
        <dbReference type="PIRSR" id="PIRSR001084-2"/>
    </source>
</evidence>
<feature type="domain" description="Beta-galactosidase trimerisation" evidence="11">
    <location>
        <begin position="398"/>
        <end position="600"/>
    </location>
</feature>
<evidence type="ECO:0000259" key="12">
    <source>
        <dbReference type="Pfam" id="PF08533"/>
    </source>
</evidence>
<evidence type="ECO:0000313" key="13">
    <source>
        <dbReference type="EMBL" id="ATC64479.1"/>
    </source>
</evidence>
<dbReference type="CDD" id="cd03143">
    <property type="entry name" value="A4_beta-galactosidase_middle_domain"/>
    <property type="match status" value="1"/>
</dbReference>
<keyword evidence="4 6" id="KW-0378">Hydrolase</keyword>
<feature type="active site" description="Nucleophile" evidence="7">
    <location>
        <position position="308"/>
    </location>
</feature>
<dbReference type="PANTHER" id="PTHR36447:SF1">
    <property type="entry name" value="BETA-GALACTOSIDASE GANA"/>
    <property type="match status" value="1"/>
</dbReference>
<dbReference type="InterPro" id="IPR013529">
    <property type="entry name" value="Glyco_hydro_42_N"/>
</dbReference>
<dbReference type="GO" id="GO:0046872">
    <property type="term" value="F:metal ion binding"/>
    <property type="evidence" value="ECO:0007669"/>
    <property type="project" value="UniProtKB-KW"/>
</dbReference>
<dbReference type="GO" id="GO:0006012">
    <property type="term" value="P:galactose metabolic process"/>
    <property type="evidence" value="ECO:0007669"/>
    <property type="project" value="InterPro"/>
</dbReference>
<dbReference type="Gene3D" id="3.20.20.80">
    <property type="entry name" value="Glycosidases"/>
    <property type="match status" value="1"/>
</dbReference>
<feature type="active site" description="Proton donor" evidence="7">
    <location>
        <position position="151"/>
    </location>
</feature>
<evidence type="ECO:0000259" key="11">
    <source>
        <dbReference type="Pfam" id="PF08532"/>
    </source>
</evidence>
<evidence type="ECO:0000256" key="4">
    <source>
        <dbReference type="ARBA" id="ARBA00022801"/>
    </source>
</evidence>
<dbReference type="Pfam" id="PF08533">
    <property type="entry name" value="Glyco_hydro_42C"/>
    <property type="match status" value="1"/>
</dbReference>
<organism evidence="13 14">
    <name type="scientific">Nibricoccus aquaticus</name>
    <dbReference type="NCBI Taxonomy" id="2576891"/>
    <lineage>
        <taxon>Bacteria</taxon>
        <taxon>Pseudomonadati</taxon>
        <taxon>Verrucomicrobiota</taxon>
        <taxon>Opitutia</taxon>
        <taxon>Opitutales</taxon>
        <taxon>Opitutaceae</taxon>
        <taxon>Nibricoccus</taxon>
    </lineage>
</organism>
<dbReference type="RefSeq" id="WP_096056111.1">
    <property type="nucleotide sequence ID" value="NZ_CP023344.1"/>
</dbReference>
<feature type="binding site" evidence="8">
    <location>
        <position position="112"/>
    </location>
    <ligand>
        <name>substrate</name>
    </ligand>
</feature>
<protein>
    <recommendedName>
        <fullName evidence="3 6">Beta-galactosidase</fullName>
        <shortName evidence="6">Beta-gal</shortName>
        <ecNumber evidence="3 6">3.2.1.23</ecNumber>
    </recommendedName>
</protein>
<name>A0A290Q755_9BACT</name>
<gene>
    <name evidence="13" type="ORF">CMV30_11235</name>
</gene>
<evidence type="ECO:0000256" key="6">
    <source>
        <dbReference type="PIRNR" id="PIRNR001084"/>
    </source>
</evidence>
<dbReference type="OrthoDB" id="9800974at2"/>
<dbReference type="InterPro" id="IPR013739">
    <property type="entry name" value="Beta_galactosidase_C"/>
</dbReference>
<dbReference type="EMBL" id="CP023344">
    <property type="protein sequence ID" value="ATC64479.1"/>
    <property type="molecule type" value="Genomic_DNA"/>
</dbReference>
<evidence type="ECO:0000256" key="7">
    <source>
        <dbReference type="PIRSR" id="PIRSR001084-1"/>
    </source>
</evidence>
<keyword evidence="9" id="KW-0479">Metal-binding</keyword>
<dbReference type="InterPro" id="IPR017853">
    <property type="entry name" value="GH"/>
</dbReference>
<keyword evidence="9" id="KW-0862">Zinc</keyword>
<proteinExistence type="inferred from homology"/>
<dbReference type="SUPFAM" id="SSF51445">
    <property type="entry name" value="(Trans)glycosidases"/>
    <property type="match status" value="1"/>
</dbReference>
<dbReference type="InterPro" id="IPR029062">
    <property type="entry name" value="Class_I_gatase-like"/>
</dbReference>
<keyword evidence="14" id="KW-1185">Reference proteome</keyword>
<feature type="binding site" evidence="8">
    <location>
        <position position="316"/>
    </location>
    <ligand>
        <name>substrate</name>
    </ligand>
</feature>
<dbReference type="Pfam" id="PF08532">
    <property type="entry name" value="Glyco_hydro_42M"/>
    <property type="match status" value="1"/>
</dbReference>
<dbReference type="EC" id="3.2.1.23" evidence="3 6"/>
<dbReference type="KEGG" id="vbh:CMV30_11235"/>
<dbReference type="Gene3D" id="3.40.50.880">
    <property type="match status" value="1"/>
</dbReference>
<feature type="binding site" evidence="8">
    <location>
        <position position="150"/>
    </location>
    <ligand>
        <name>substrate</name>
    </ligand>
</feature>
<dbReference type="GO" id="GO:0004565">
    <property type="term" value="F:beta-galactosidase activity"/>
    <property type="evidence" value="ECO:0007669"/>
    <property type="project" value="UniProtKB-EC"/>
</dbReference>
<dbReference type="InterPro" id="IPR013738">
    <property type="entry name" value="Beta_galactosidase_Trimer"/>
</dbReference>
<comment type="similarity">
    <text evidence="2 6">Belongs to the glycosyl hydrolase 42 family.</text>
</comment>
<evidence type="ECO:0000313" key="14">
    <source>
        <dbReference type="Proteomes" id="UP000217265"/>
    </source>
</evidence>
<evidence type="ECO:0000259" key="10">
    <source>
        <dbReference type="Pfam" id="PF02449"/>
    </source>
</evidence>
<evidence type="ECO:0000256" key="9">
    <source>
        <dbReference type="PIRSR" id="PIRSR001084-3"/>
    </source>
</evidence>
<evidence type="ECO:0000256" key="3">
    <source>
        <dbReference type="ARBA" id="ARBA00012756"/>
    </source>
</evidence>
<dbReference type="GO" id="GO:0009341">
    <property type="term" value="C:beta-galactosidase complex"/>
    <property type="evidence" value="ECO:0007669"/>
    <property type="project" value="InterPro"/>
</dbReference>
<keyword evidence="5 6" id="KW-0326">Glycosidase</keyword>
<dbReference type="InterPro" id="IPR003476">
    <property type="entry name" value="Glyco_hydro_42"/>
</dbReference>
<evidence type="ECO:0000256" key="2">
    <source>
        <dbReference type="ARBA" id="ARBA00005940"/>
    </source>
</evidence>
<feature type="domain" description="Beta-galactosidase C-terminal" evidence="12">
    <location>
        <begin position="610"/>
        <end position="665"/>
    </location>
</feature>
<evidence type="ECO:0000256" key="5">
    <source>
        <dbReference type="ARBA" id="ARBA00023295"/>
    </source>
</evidence>
<reference evidence="13 14" key="1">
    <citation type="submission" date="2017-09" db="EMBL/GenBank/DDBJ databases">
        <title>Complete genome sequence of Verrucomicrobial strain HZ-65, isolated from freshwater.</title>
        <authorList>
            <person name="Choi A."/>
        </authorList>
    </citation>
    <scope>NUCLEOTIDE SEQUENCE [LARGE SCALE GENOMIC DNA]</scope>
    <source>
        <strain evidence="13 14">HZ-65</strain>
    </source>
</reference>
<dbReference type="PIRSF" id="PIRSF001084">
    <property type="entry name" value="B-galactosidase"/>
    <property type="match status" value="1"/>
</dbReference>
<sequence>MISSKFPSTIFYGGDYNPEQWPESVWPEDVRLMKEAGVNLVSVGIFSWARIQPDEHTFDFGWLDRVFDLLWANGISVCLATCTASPPAWMWRKYPNILPEDASGIPYNQGARQHYSPSSSNYRRLAAVFVRKLAERYGKHPALVTWHINNEYACHMNECHNAESTLEFRAWLKRKYGTLEKLNEAWGAAFWSQLYHQWDEVLTPRRAPYHCNPTQQLDFKRFTSDEFLECYLIEHRILREISPAIPITTNFIGFFKPLDYHRWAQEMDYVSWDNYPDPLLGHGAEAYGAVGHDLKRSQKKTMPFVLMEQAPAAVNWRPLNPTKNPGVMRLQSLQAVARGADGVMFFQWRASKAGAEKYHSAMIPHAGVETRTFKEISQLGAELKKLGAVAGTLVKPTVAITFDWDAWWAVELESKVARIDYVAWTQEIHRWFYERNIAVDFVHPEEKLDGYSLVVAPALYLLTKKNADNVTAYVRGGGTLLATYCSAIVDENEHVVLGGYPAWLREALGLWIEEWAVMPETQKNVLKFAGGETCDAKHWCDVIHLEGAKALATFESDFFAGRAAVTENAFGKGAAFYLGTKPDAVGLTRVLEAAVARAKVSPVLKTPANVEVTVREGGGKRFLFVLNHGEAAVEIALGGIAGVELFSGIRATGTLKLAALGAAVVSVE</sequence>
<dbReference type="PANTHER" id="PTHR36447">
    <property type="entry name" value="BETA-GALACTOSIDASE GANA"/>
    <property type="match status" value="1"/>
</dbReference>